<dbReference type="PANTHER" id="PTHR11686">
    <property type="entry name" value="GAMMA GLUTAMYL TRANSPEPTIDASE"/>
    <property type="match status" value="1"/>
</dbReference>
<dbReference type="Gene3D" id="1.10.246.130">
    <property type="match status" value="1"/>
</dbReference>
<dbReference type="InterPro" id="IPR043138">
    <property type="entry name" value="GGT_lsub"/>
</dbReference>
<name>A0ABY7E8A2_MYAAR</name>
<dbReference type="EMBL" id="CP111016">
    <property type="protein sequence ID" value="WAR05429.1"/>
    <property type="molecule type" value="Genomic_DNA"/>
</dbReference>
<dbReference type="SUPFAM" id="SSF56235">
    <property type="entry name" value="N-terminal nucleophile aminohydrolases (Ntn hydrolases)"/>
    <property type="match status" value="1"/>
</dbReference>
<dbReference type="Pfam" id="PF01019">
    <property type="entry name" value="G_glu_transpept"/>
    <property type="match status" value="1"/>
</dbReference>
<keyword evidence="1" id="KW-0472">Membrane</keyword>
<dbReference type="InterPro" id="IPR029055">
    <property type="entry name" value="Ntn_hydrolases_N"/>
</dbReference>
<keyword evidence="1" id="KW-1133">Transmembrane helix</keyword>
<protein>
    <submittedName>
        <fullName evidence="2">GGT1-like protein</fullName>
    </submittedName>
</protein>
<dbReference type="PRINTS" id="PR01210">
    <property type="entry name" value="GGTRANSPTASE"/>
</dbReference>
<dbReference type="InterPro" id="IPR043137">
    <property type="entry name" value="GGT_ssub_C"/>
</dbReference>
<organism evidence="2 3">
    <name type="scientific">Mya arenaria</name>
    <name type="common">Soft-shell clam</name>
    <dbReference type="NCBI Taxonomy" id="6604"/>
    <lineage>
        <taxon>Eukaryota</taxon>
        <taxon>Metazoa</taxon>
        <taxon>Spiralia</taxon>
        <taxon>Lophotrochozoa</taxon>
        <taxon>Mollusca</taxon>
        <taxon>Bivalvia</taxon>
        <taxon>Autobranchia</taxon>
        <taxon>Heteroconchia</taxon>
        <taxon>Euheterodonta</taxon>
        <taxon>Imparidentia</taxon>
        <taxon>Neoheterodontei</taxon>
        <taxon>Myida</taxon>
        <taxon>Myoidea</taxon>
        <taxon>Myidae</taxon>
        <taxon>Mya</taxon>
    </lineage>
</organism>
<reference evidence="2" key="1">
    <citation type="submission" date="2022-11" db="EMBL/GenBank/DDBJ databases">
        <title>Centuries of genome instability and evolution in soft-shell clam transmissible cancer (bioRxiv).</title>
        <authorList>
            <person name="Hart S.F.M."/>
            <person name="Yonemitsu M.A."/>
            <person name="Giersch R.M."/>
            <person name="Beal B.F."/>
            <person name="Arriagada G."/>
            <person name="Davis B.W."/>
            <person name="Ostrander E.A."/>
            <person name="Goff S.P."/>
            <person name="Metzger M.J."/>
        </authorList>
    </citation>
    <scope>NUCLEOTIDE SEQUENCE</scope>
    <source>
        <strain evidence="2">MELC-2E11</strain>
        <tissue evidence="2">Siphon/mantle</tissue>
    </source>
</reference>
<evidence type="ECO:0000256" key="1">
    <source>
        <dbReference type="SAM" id="Phobius"/>
    </source>
</evidence>
<evidence type="ECO:0000313" key="3">
    <source>
        <dbReference type="Proteomes" id="UP001164746"/>
    </source>
</evidence>
<dbReference type="Proteomes" id="UP001164746">
    <property type="component" value="Chromosome 5"/>
</dbReference>
<gene>
    <name evidence="2" type="ORF">MAR_020798</name>
</gene>
<evidence type="ECO:0000313" key="2">
    <source>
        <dbReference type="EMBL" id="WAR05429.1"/>
    </source>
</evidence>
<keyword evidence="3" id="KW-1185">Reference proteome</keyword>
<accession>A0ABY7E8A2</accession>
<sequence>MALLSMCSPLMSPNAGWPDFGIDAYFDGIGEYVVVIGARCESVVSGCIGRESLVSDGVGRESIVSDVFDTGLFLPTSSSTDSTFCPASRVGGSSTDKICWVDLISTPRSPGFFVLLVFKQKFTRQLLQLLVFKQKFTRHLLQLLEFKQKFTQHLLQLLVFEQKFTWIYFSSFFFDGNLIKWVHAVFDPICNYAHLVGLHPNLQNKEKINEGGAGYCSYDDDELQAASRLRRKRQRLRACLWMSCGVFLIAMVGVAVFFLTNSAATKGGKGDNPTPEMGKYRHAAVASDVTQCSEKAGGNAVDAAVAALLCMGLADPQSMGIGGGFFMTIYNRTTGESHSIDARETAPIHATVDMYYGNASSSKGGLSIAVPGEIKGYKLAMDKFGSLPWKQVFTPAVTMATEGAIITSEDLLGYQPLFSTAYNMTLRNNKHTIFTPQTPSSGVILMFILALLDGYDFKPEDIQTTKGKILTYHRIIEAFKFAYAKRTDLADEMFVDSVKQLVANLTSPEYIDSIHKQIWDNQTHPFMYYGPTFYHDNKTSTAHLFGSEVFGNRTGIIWNDEMDDFATSDKPNDFGLYPSPANEITPGKRPLSSMCPAVLVDSNGEVSMVVGAAGGSRITTATAWVATRVLWLGESIKQSIDSPRIHHQLLPPEFSYEPGIEKAVIDGLVALGHNATQVSPGKSIVQGVTRGGDFLINLPN</sequence>
<feature type="transmembrane region" description="Helical" evidence="1">
    <location>
        <begin position="238"/>
        <end position="259"/>
    </location>
</feature>
<proteinExistence type="predicted"/>
<dbReference type="InterPro" id="IPR000101">
    <property type="entry name" value="GGT_peptidase"/>
</dbReference>
<dbReference type="Gene3D" id="3.60.20.40">
    <property type="match status" value="1"/>
</dbReference>
<dbReference type="PANTHER" id="PTHR11686:SF9">
    <property type="entry name" value="RE13973P"/>
    <property type="match status" value="1"/>
</dbReference>
<keyword evidence="1" id="KW-0812">Transmembrane</keyword>